<accession>A0A8J8G8E5</accession>
<evidence type="ECO:0000256" key="1">
    <source>
        <dbReference type="SAM" id="Phobius"/>
    </source>
</evidence>
<keyword evidence="1" id="KW-0472">Membrane</keyword>
<protein>
    <recommendedName>
        <fullName evidence="4">Beta-carotene 15,15'-monooxygenase</fullName>
    </recommendedName>
</protein>
<name>A0A8J8G8E5_9FLAO</name>
<evidence type="ECO:0000313" key="3">
    <source>
        <dbReference type="Proteomes" id="UP000610746"/>
    </source>
</evidence>
<dbReference type="RefSeq" id="WP_173779894.1">
    <property type="nucleotide sequence ID" value="NZ_JABSNO010000019.1"/>
</dbReference>
<dbReference type="Proteomes" id="UP000610746">
    <property type="component" value="Unassembled WGS sequence"/>
</dbReference>
<dbReference type="EMBL" id="JABSNO010000019">
    <property type="protein sequence ID" value="NRS93328.1"/>
    <property type="molecule type" value="Genomic_DNA"/>
</dbReference>
<keyword evidence="1" id="KW-0812">Transmembrane</keyword>
<feature type="transmembrane region" description="Helical" evidence="1">
    <location>
        <begin position="38"/>
        <end position="62"/>
    </location>
</feature>
<gene>
    <name evidence="2" type="ORF">HNQ03_002415</name>
</gene>
<keyword evidence="3" id="KW-1185">Reference proteome</keyword>
<sequence length="223" mass="26333">MPEFNLDQYKKTWQEQPIEQKYSNAEIVKMLNKKSTNYIKYIVWISILEFALILSLSIYYLFNDDSSKDYYKILEKMGIKNNAEVVMNFEHLYFAMKIFVLIITAIFVGCFLFNYLKIRVESNLKKFILQIVKFKKTVNLFIFTNIILLVLYFVALAFFVFTTLETQNVDLPKETGIGLLVGLIVTTIFCVVLIWLYYRLVYGIIMKRLGAHLKQLKEIEEAE</sequence>
<keyword evidence="1" id="KW-1133">Transmembrane helix</keyword>
<feature type="transmembrane region" description="Helical" evidence="1">
    <location>
        <begin position="176"/>
        <end position="198"/>
    </location>
</feature>
<reference evidence="2" key="1">
    <citation type="submission" date="2020-05" db="EMBL/GenBank/DDBJ databases">
        <title>Genomic Encyclopedia of Type Strains, Phase IV (KMG-V): Genome sequencing to study the core and pangenomes of soil and plant-associated prokaryotes.</title>
        <authorList>
            <person name="Whitman W."/>
        </authorList>
    </citation>
    <scope>NUCLEOTIDE SEQUENCE</scope>
    <source>
        <strain evidence="2">16F</strain>
    </source>
</reference>
<feature type="transmembrane region" description="Helical" evidence="1">
    <location>
        <begin position="137"/>
        <end position="164"/>
    </location>
</feature>
<comment type="caution">
    <text evidence="2">The sequence shown here is derived from an EMBL/GenBank/DDBJ whole genome shotgun (WGS) entry which is preliminary data.</text>
</comment>
<evidence type="ECO:0000313" key="2">
    <source>
        <dbReference type="EMBL" id="NRS93328.1"/>
    </source>
</evidence>
<dbReference type="AlphaFoldDB" id="A0A8J8G8E5"/>
<evidence type="ECO:0008006" key="4">
    <source>
        <dbReference type="Google" id="ProtNLM"/>
    </source>
</evidence>
<proteinExistence type="predicted"/>
<organism evidence="2 3">
    <name type="scientific">Frigoriflavimonas asaccharolytica</name>
    <dbReference type="NCBI Taxonomy" id="2735899"/>
    <lineage>
        <taxon>Bacteria</taxon>
        <taxon>Pseudomonadati</taxon>
        <taxon>Bacteroidota</taxon>
        <taxon>Flavobacteriia</taxon>
        <taxon>Flavobacteriales</taxon>
        <taxon>Weeksellaceae</taxon>
        <taxon>Frigoriflavimonas</taxon>
    </lineage>
</organism>
<feature type="transmembrane region" description="Helical" evidence="1">
    <location>
        <begin position="92"/>
        <end position="116"/>
    </location>
</feature>